<dbReference type="GO" id="GO:0006310">
    <property type="term" value="P:DNA recombination"/>
    <property type="evidence" value="ECO:0007669"/>
    <property type="project" value="UniProtKB-KW"/>
</dbReference>
<dbReference type="InterPro" id="IPR051055">
    <property type="entry name" value="PIF1_helicase"/>
</dbReference>
<proteinExistence type="inferred from homology"/>
<dbReference type="AlphaFoldDB" id="A0A0F8A1T2"/>
<evidence type="ECO:0000313" key="3">
    <source>
        <dbReference type="EMBL" id="KJZ69684.1"/>
    </source>
</evidence>
<keyword evidence="1" id="KW-0547">Nucleotide-binding</keyword>
<evidence type="ECO:0000256" key="1">
    <source>
        <dbReference type="RuleBase" id="RU363044"/>
    </source>
</evidence>
<dbReference type="EC" id="5.6.2.3" evidence="1"/>
<dbReference type="InterPro" id="IPR027417">
    <property type="entry name" value="P-loop_NTPase"/>
</dbReference>
<keyword evidence="1" id="KW-0227">DNA damage</keyword>
<evidence type="ECO:0000313" key="4">
    <source>
        <dbReference type="Proteomes" id="UP000054481"/>
    </source>
</evidence>
<keyword evidence="1" id="KW-0234">DNA repair</keyword>
<comment type="catalytic activity">
    <reaction evidence="1">
        <text>ATP + H2O = ADP + phosphate + H(+)</text>
        <dbReference type="Rhea" id="RHEA:13065"/>
        <dbReference type="ChEBI" id="CHEBI:15377"/>
        <dbReference type="ChEBI" id="CHEBI:15378"/>
        <dbReference type="ChEBI" id="CHEBI:30616"/>
        <dbReference type="ChEBI" id="CHEBI:43474"/>
        <dbReference type="ChEBI" id="CHEBI:456216"/>
        <dbReference type="EC" id="5.6.2.3"/>
    </reaction>
</comment>
<dbReference type="PANTHER" id="PTHR47642:SF6">
    <property type="entry name" value="ATP-DEPENDENT DNA HELICASE"/>
    <property type="match status" value="1"/>
</dbReference>
<gene>
    <name evidence="3" type="ORF">HIM_10931</name>
</gene>
<dbReference type="GO" id="GO:0043139">
    <property type="term" value="F:5'-3' DNA helicase activity"/>
    <property type="evidence" value="ECO:0007669"/>
    <property type="project" value="UniProtKB-EC"/>
</dbReference>
<dbReference type="GO" id="GO:0016887">
    <property type="term" value="F:ATP hydrolysis activity"/>
    <property type="evidence" value="ECO:0007669"/>
    <property type="project" value="RHEA"/>
</dbReference>
<keyword evidence="4" id="KW-1185">Reference proteome</keyword>
<name>A0A0F8A1T2_9HYPO</name>
<keyword evidence="1" id="KW-0347">Helicase</keyword>
<dbReference type="Gene3D" id="3.40.50.300">
    <property type="entry name" value="P-loop containing nucleotide triphosphate hydrolases"/>
    <property type="match status" value="1"/>
</dbReference>
<dbReference type="EMBL" id="KQ030688">
    <property type="protein sequence ID" value="KJZ69684.1"/>
    <property type="molecule type" value="Genomic_DNA"/>
</dbReference>
<organism evidence="3 4">
    <name type="scientific">Hirsutella minnesotensis 3608</name>
    <dbReference type="NCBI Taxonomy" id="1043627"/>
    <lineage>
        <taxon>Eukaryota</taxon>
        <taxon>Fungi</taxon>
        <taxon>Dikarya</taxon>
        <taxon>Ascomycota</taxon>
        <taxon>Pezizomycotina</taxon>
        <taxon>Sordariomycetes</taxon>
        <taxon>Hypocreomycetidae</taxon>
        <taxon>Hypocreales</taxon>
        <taxon>Ophiocordycipitaceae</taxon>
        <taxon>Hirsutella</taxon>
    </lineage>
</organism>
<dbReference type="SUPFAM" id="SSF52540">
    <property type="entry name" value="P-loop containing nucleoside triphosphate hydrolases"/>
    <property type="match status" value="2"/>
</dbReference>
<reference evidence="3 4" key="1">
    <citation type="journal article" date="2014" name="Genome Biol. Evol.">
        <title>Comparative genomics and transcriptomics analyses reveal divergent lifestyle features of nematode endoparasitic fungus Hirsutella minnesotensis.</title>
        <authorList>
            <person name="Lai Y."/>
            <person name="Liu K."/>
            <person name="Zhang X."/>
            <person name="Zhang X."/>
            <person name="Li K."/>
            <person name="Wang N."/>
            <person name="Shu C."/>
            <person name="Wu Y."/>
            <person name="Wang C."/>
            <person name="Bushley K.E."/>
            <person name="Xiang M."/>
            <person name="Liu X."/>
        </authorList>
    </citation>
    <scope>NUCLEOTIDE SEQUENCE [LARGE SCALE GENOMIC DNA]</scope>
    <source>
        <strain evidence="3 4">3608</strain>
    </source>
</reference>
<protein>
    <recommendedName>
        <fullName evidence="1">ATP-dependent DNA helicase</fullName>
        <ecNumber evidence="1">5.6.2.3</ecNumber>
    </recommendedName>
</protein>
<dbReference type="InterPro" id="IPR010285">
    <property type="entry name" value="DNA_helicase_pif1-like_DEAD"/>
</dbReference>
<dbReference type="GO" id="GO:0006281">
    <property type="term" value="P:DNA repair"/>
    <property type="evidence" value="ECO:0007669"/>
    <property type="project" value="UniProtKB-KW"/>
</dbReference>
<dbReference type="OrthoDB" id="432234at2759"/>
<comment type="cofactor">
    <cofactor evidence="1">
        <name>Mg(2+)</name>
        <dbReference type="ChEBI" id="CHEBI:18420"/>
    </cofactor>
</comment>
<dbReference type="Proteomes" id="UP000054481">
    <property type="component" value="Unassembled WGS sequence"/>
</dbReference>
<comment type="similarity">
    <text evidence="1">Belongs to the helicase family.</text>
</comment>
<keyword evidence="1" id="KW-0378">Hydrolase</keyword>
<dbReference type="PANTHER" id="PTHR47642">
    <property type="entry name" value="ATP-DEPENDENT DNA HELICASE"/>
    <property type="match status" value="1"/>
</dbReference>
<keyword evidence="1" id="KW-0067">ATP-binding</keyword>
<dbReference type="GO" id="GO:0005524">
    <property type="term" value="F:ATP binding"/>
    <property type="evidence" value="ECO:0007669"/>
    <property type="project" value="UniProtKB-KW"/>
</dbReference>
<sequence length="416" mass="45313">MGHFQAQSPAQILLHVDGGGGTGKSFLIKVLSSHLQVAALSNPSPICRVAPTGVASNQIQGSTIHSLLRLPVGGAFTDLPPADAAALQSRLRHVKYLVIDEKSMLGLEQLARIDARLRQAFPERNFEFFGGVSILLVGDFFQLPPVRQKPLYSTSTSLSSMERRGQAAYRLFDRTVFLTRVQRQAGDDQAGFRQALQELREVKLSIPSWYLLSSRVQAKLTQSEANGFKAALRVEAKNLGNGAGQAPSDNAGNLSNKFPVAKGARVMLTTNLWQPAGLVNGAQGTVYDIAWNAGTTPREDPPAVIMVDFDKYDGPSFLTTNEGRKIVPILPVTRDFLLGNETCARTQFPLIVSFAITVHKCQSLTKDQIVTDLATRDFQAGISYVAVSRVTSLQGLLLEAPFDRQNLYNYTPTDGL</sequence>
<dbReference type="GO" id="GO:0000723">
    <property type="term" value="P:telomere maintenance"/>
    <property type="evidence" value="ECO:0007669"/>
    <property type="project" value="InterPro"/>
</dbReference>
<accession>A0A0F8A1T2</accession>
<evidence type="ECO:0000259" key="2">
    <source>
        <dbReference type="Pfam" id="PF05970"/>
    </source>
</evidence>
<keyword evidence="1" id="KW-0233">DNA recombination</keyword>
<dbReference type="Pfam" id="PF05970">
    <property type="entry name" value="PIF1"/>
    <property type="match status" value="1"/>
</dbReference>
<feature type="domain" description="DNA helicase Pif1-like DEAD-box helicase" evidence="2">
    <location>
        <begin position="13"/>
        <end position="187"/>
    </location>
</feature>